<feature type="transmembrane region" description="Helical" evidence="5">
    <location>
        <begin position="87"/>
        <end position="112"/>
    </location>
</feature>
<feature type="transmembrane region" description="Helical" evidence="5">
    <location>
        <begin position="472"/>
        <end position="497"/>
    </location>
</feature>
<name>A0A9P7YCI3_9HELO</name>
<dbReference type="GO" id="GO:0005886">
    <property type="term" value="C:plasma membrane"/>
    <property type="evidence" value="ECO:0007669"/>
    <property type="project" value="TreeGrafter"/>
</dbReference>
<feature type="transmembrane region" description="Helical" evidence="5">
    <location>
        <begin position="395"/>
        <end position="420"/>
    </location>
</feature>
<evidence type="ECO:0000256" key="3">
    <source>
        <dbReference type="ARBA" id="ARBA00022989"/>
    </source>
</evidence>
<feature type="transmembrane region" description="Helical" evidence="5">
    <location>
        <begin position="212"/>
        <end position="232"/>
    </location>
</feature>
<comment type="subcellular location">
    <subcellularLocation>
        <location evidence="1">Membrane</location>
        <topology evidence="1">Multi-pass membrane protein</topology>
    </subcellularLocation>
</comment>
<evidence type="ECO:0000256" key="4">
    <source>
        <dbReference type="ARBA" id="ARBA00023136"/>
    </source>
</evidence>
<dbReference type="InterPro" id="IPR020846">
    <property type="entry name" value="MFS_dom"/>
</dbReference>
<dbReference type="PROSITE" id="PS50850">
    <property type="entry name" value="MFS"/>
    <property type="match status" value="1"/>
</dbReference>
<keyword evidence="2 5" id="KW-0812">Transmembrane</keyword>
<sequence>MAVANDGVAEGESLGRVQLRSESGEIILVPKPSSNPNDPLNWSQGFKYYVAIITCFGMLMCTFLAAGPTVALVEIAMDFGGGPTADLATAIPLVAFFFTVSALTQGLGNLLWQPLINKYGKRPIYILSFSGYFATAIWSGASTSYDSELAARVLLGFFSGAGECLGPGTISDVFFLHERATAMSMYNFATGSGVSLGIIASGIITLNNSWRVIYWVGTILIGILLLLIIFTLPETAYNRNYDDEKDKDDIYENKKNPFRLSISIILDDDEKAQMTRYYEQSENKFGDAINEQTVLQEMDERVRRLEQAVLGDKRYSNLPRPTVQKKISYAKRLVVTSKERFTNESLWRMFIRPFVLILLPPIIWATLVMSVLIGFNVAISSSFANDFKIAYGFTAFQSGLCFFGAFVGGILGIPAGGPVGEWVANYFTIRNNGIREPEFRLPAIGISVLTAPLSLILYGVGLQYKMHFMVPVLGLSLLSFSGGQAINISFVYILDAYAPVAGEATITQLAFKSLIGFALSAYTNVWIAQQGQMMAFVEMGIITLFVLLLAVPLFVWGARLRRWSLGWRCVRFVDWDRGREGKGD</sequence>
<dbReference type="PANTHER" id="PTHR23502:SF34">
    <property type="entry name" value="PROTEIN HOL1"/>
    <property type="match status" value="1"/>
</dbReference>
<feature type="domain" description="Major facilitator superfamily (MFS) profile" evidence="6">
    <location>
        <begin position="50"/>
        <end position="555"/>
    </location>
</feature>
<dbReference type="Pfam" id="PF07690">
    <property type="entry name" value="MFS_1"/>
    <property type="match status" value="1"/>
</dbReference>
<dbReference type="InterPro" id="IPR036259">
    <property type="entry name" value="MFS_trans_sf"/>
</dbReference>
<feature type="transmembrane region" description="Helical" evidence="5">
    <location>
        <begin position="48"/>
        <end position="67"/>
    </location>
</feature>
<accession>A0A9P7YCI3</accession>
<evidence type="ECO:0000313" key="7">
    <source>
        <dbReference type="EMBL" id="KAG9230816.1"/>
    </source>
</evidence>
<feature type="transmembrane region" description="Helical" evidence="5">
    <location>
        <begin position="124"/>
        <end position="141"/>
    </location>
</feature>
<dbReference type="Gene3D" id="1.20.1250.20">
    <property type="entry name" value="MFS general substrate transporter like domains"/>
    <property type="match status" value="1"/>
</dbReference>
<evidence type="ECO:0000259" key="6">
    <source>
        <dbReference type="PROSITE" id="PS50850"/>
    </source>
</evidence>
<protein>
    <submittedName>
        <fullName evidence="7">MFS transporter</fullName>
    </submittedName>
</protein>
<evidence type="ECO:0000313" key="8">
    <source>
        <dbReference type="Proteomes" id="UP000824998"/>
    </source>
</evidence>
<dbReference type="Proteomes" id="UP000824998">
    <property type="component" value="Unassembled WGS sequence"/>
</dbReference>
<dbReference type="PANTHER" id="PTHR23502">
    <property type="entry name" value="MAJOR FACILITATOR SUPERFAMILY"/>
    <property type="match status" value="1"/>
</dbReference>
<keyword evidence="3 5" id="KW-1133">Transmembrane helix</keyword>
<feature type="transmembrane region" description="Helical" evidence="5">
    <location>
        <begin position="188"/>
        <end position="206"/>
    </location>
</feature>
<feature type="transmembrane region" description="Helical" evidence="5">
    <location>
        <begin position="509"/>
        <end position="527"/>
    </location>
</feature>
<organism evidence="7 8">
    <name type="scientific">Amylocarpus encephaloides</name>
    <dbReference type="NCBI Taxonomy" id="45428"/>
    <lineage>
        <taxon>Eukaryota</taxon>
        <taxon>Fungi</taxon>
        <taxon>Dikarya</taxon>
        <taxon>Ascomycota</taxon>
        <taxon>Pezizomycotina</taxon>
        <taxon>Leotiomycetes</taxon>
        <taxon>Helotiales</taxon>
        <taxon>Helotiales incertae sedis</taxon>
        <taxon>Amylocarpus</taxon>
    </lineage>
</organism>
<comment type="caution">
    <text evidence="7">The sequence shown here is derived from an EMBL/GenBank/DDBJ whole genome shotgun (WGS) entry which is preliminary data.</text>
</comment>
<feature type="transmembrane region" description="Helical" evidence="5">
    <location>
        <begin position="441"/>
        <end position="460"/>
    </location>
</feature>
<dbReference type="AlphaFoldDB" id="A0A9P7YCI3"/>
<dbReference type="SUPFAM" id="SSF103473">
    <property type="entry name" value="MFS general substrate transporter"/>
    <property type="match status" value="1"/>
</dbReference>
<dbReference type="EMBL" id="MU251642">
    <property type="protein sequence ID" value="KAG9230816.1"/>
    <property type="molecule type" value="Genomic_DNA"/>
</dbReference>
<gene>
    <name evidence="7" type="ORF">BJ875DRAFT_139359</name>
</gene>
<reference evidence="7" key="1">
    <citation type="journal article" date="2021" name="IMA Fungus">
        <title>Genomic characterization of three marine fungi, including Emericellopsis atlantica sp. nov. with signatures of a generalist lifestyle and marine biomass degradation.</title>
        <authorList>
            <person name="Hagestad O.C."/>
            <person name="Hou L."/>
            <person name="Andersen J.H."/>
            <person name="Hansen E.H."/>
            <person name="Altermark B."/>
            <person name="Li C."/>
            <person name="Kuhnert E."/>
            <person name="Cox R.J."/>
            <person name="Crous P.W."/>
            <person name="Spatafora J.W."/>
            <person name="Lail K."/>
            <person name="Amirebrahimi M."/>
            <person name="Lipzen A."/>
            <person name="Pangilinan J."/>
            <person name="Andreopoulos W."/>
            <person name="Hayes R.D."/>
            <person name="Ng V."/>
            <person name="Grigoriev I.V."/>
            <person name="Jackson S.A."/>
            <person name="Sutton T.D.S."/>
            <person name="Dobson A.D.W."/>
            <person name="Rama T."/>
        </authorList>
    </citation>
    <scope>NUCLEOTIDE SEQUENCE</scope>
    <source>
        <strain evidence="7">TRa018bII</strain>
    </source>
</reference>
<dbReference type="InterPro" id="IPR011701">
    <property type="entry name" value="MFS"/>
</dbReference>
<evidence type="ECO:0000256" key="2">
    <source>
        <dbReference type="ARBA" id="ARBA00022692"/>
    </source>
</evidence>
<dbReference type="OrthoDB" id="5215911at2759"/>
<evidence type="ECO:0000256" key="1">
    <source>
        <dbReference type="ARBA" id="ARBA00004141"/>
    </source>
</evidence>
<keyword evidence="8" id="KW-1185">Reference proteome</keyword>
<evidence type="ECO:0000256" key="5">
    <source>
        <dbReference type="SAM" id="Phobius"/>
    </source>
</evidence>
<proteinExistence type="predicted"/>
<keyword evidence="4 5" id="KW-0472">Membrane</keyword>
<feature type="transmembrane region" description="Helical" evidence="5">
    <location>
        <begin position="533"/>
        <end position="558"/>
    </location>
</feature>
<dbReference type="GO" id="GO:0022857">
    <property type="term" value="F:transmembrane transporter activity"/>
    <property type="evidence" value="ECO:0007669"/>
    <property type="project" value="InterPro"/>
</dbReference>
<feature type="transmembrane region" description="Helical" evidence="5">
    <location>
        <begin position="354"/>
        <end position="375"/>
    </location>
</feature>